<dbReference type="EMBL" id="JQAZ01000001">
    <property type="protein sequence ID" value="KRN33903.1"/>
    <property type="molecule type" value="Genomic_DNA"/>
</dbReference>
<keyword evidence="4" id="KW-0378">Hydrolase</keyword>
<dbReference type="InterPro" id="IPR041122">
    <property type="entry name" value="RecJ_OB"/>
</dbReference>
<dbReference type="InterPro" id="IPR018779">
    <property type="entry name" value="RecJ_C"/>
</dbReference>
<dbReference type="Pfam" id="PF17768">
    <property type="entry name" value="RecJ_OB"/>
    <property type="match status" value="1"/>
</dbReference>
<evidence type="ECO:0000256" key="5">
    <source>
        <dbReference type="ARBA" id="ARBA00022839"/>
    </source>
</evidence>
<dbReference type="PATRIC" id="fig|81857.3.peg.457"/>
<evidence type="ECO:0000256" key="2">
    <source>
        <dbReference type="ARBA" id="ARBA00019841"/>
    </source>
</evidence>
<reference evidence="12 13" key="1">
    <citation type="journal article" date="2015" name="Genome Announc.">
        <title>Expanding the biotechnology potential of lactobacilli through comparative genomics of 213 strains and associated genera.</title>
        <authorList>
            <person name="Sun Z."/>
            <person name="Harris H.M."/>
            <person name="McCann A."/>
            <person name="Guo C."/>
            <person name="Argimon S."/>
            <person name="Zhang W."/>
            <person name="Yang X."/>
            <person name="Jeffery I.B."/>
            <person name="Cooney J.C."/>
            <person name="Kagawa T.F."/>
            <person name="Liu W."/>
            <person name="Song Y."/>
            <person name="Salvetti E."/>
            <person name="Wrobel A."/>
            <person name="Rasinkangas P."/>
            <person name="Parkhill J."/>
            <person name="Rea M.C."/>
            <person name="O'Sullivan O."/>
            <person name="Ritari J."/>
            <person name="Douillard F.P."/>
            <person name="Paul Ross R."/>
            <person name="Yang R."/>
            <person name="Briner A.E."/>
            <person name="Felis G.E."/>
            <person name="de Vos W.M."/>
            <person name="Barrangou R."/>
            <person name="Klaenhammer T.R."/>
            <person name="Caufield P.W."/>
            <person name="Cui Y."/>
            <person name="Zhang H."/>
            <person name="O'Toole P.W."/>
        </authorList>
    </citation>
    <scope>NUCLEOTIDE SEQUENCE [LARGE SCALE GENOMIC DNA]</scope>
    <source>
        <strain evidence="10 13">ATCC BAA-66</strain>
        <strain evidence="11 12">DSM 13344</strain>
    </source>
</reference>
<protein>
    <recommendedName>
        <fullName evidence="2">Single-stranded-DNA-specific exonuclease RecJ</fullName>
    </recommendedName>
</protein>
<feature type="domain" description="DHHA1" evidence="7">
    <location>
        <begin position="364"/>
        <end position="453"/>
    </location>
</feature>
<dbReference type="Proteomes" id="UP000051751">
    <property type="component" value="Unassembled WGS sequence"/>
</dbReference>
<dbReference type="GO" id="GO:0006310">
    <property type="term" value="P:DNA recombination"/>
    <property type="evidence" value="ECO:0007669"/>
    <property type="project" value="InterPro"/>
</dbReference>
<dbReference type="GO" id="GO:0003676">
    <property type="term" value="F:nucleic acid binding"/>
    <property type="evidence" value="ECO:0007669"/>
    <property type="project" value="InterPro"/>
</dbReference>
<feature type="domain" description="DDH" evidence="6">
    <location>
        <begin position="95"/>
        <end position="240"/>
    </location>
</feature>
<dbReference type="Proteomes" id="UP000051645">
    <property type="component" value="Unassembled WGS sequence"/>
</dbReference>
<dbReference type="GO" id="GO:0008409">
    <property type="term" value="F:5'-3' exonuclease activity"/>
    <property type="evidence" value="ECO:0007669"/>
    <property type="project" value="InterPro"/>
</dbReference>
<dbReference type="InterPro" id="IPR001667">
    <property type="entry name" value="DDH_dom"/>
</dbReference>
<dbReference type="InterPro" id="IPR003156">
    <property type="entry name" value="DHHA1_dom"/>
</dbReference>
<evidence type="ECO:0000256" key="3">
    <source>
        <dbReference type="ARBA" id="ARBA00022722"/>
    </source>
</evidence>
<dbReference type="PANTHER" id="PTHR30255:SF2">
    <property type="entry name" value="SINGLE-STRANDED-DNA-SPECIFIC EXONUCLEASE RECJ"/>
    <property type="match status" value="1"/>
</dbReference>
<evidence type="ECO:0000313" key="11">
    <source>
        <dbReference type="EMBL" id="KRN33903.1"/>
    </source>
</evidence>
<keyword evidence="3" id="KW-0540">Nuclease</keyword>
<evidence type="ECO:0000313" key="13">
    <source>
        <dbReference type="Proteomes" id="UP000051751"/>
    </source>
</evidence>
<keyword evidence="5" id="KW-0269">Exonuclease</keyword>
<dbReference type="EMBL" id="JQAT01000001">
    <property type="protein sequence ID" value="KRN29567.1"/>
    <property type="molecule type" value="Genomic_DNA"/>
</dbReference>
<evidence type="ECO:0000313" key="12">
    <source>
        <dbReference type="Proteomes" id="UP000051645"/>
    </source>
</evidence>
<dbReference type="Gene3D" id="3.90.1640.30">
    <property type="match status" value="1"/>
</dbReference>
<accession>A0A0R2FZF6</accession>
<evidence type="ECO:0000256" key="4">
    <source>
        <dbReference type="ARBA" id="ARBA00022801"/>
    </source>
</evidence>
<dbReference type="Pfam" id="PF02272">
    <property type="entry name" value="DHHA1"/>
    <property type="match status" value="1"/>
</dbReference>
<dbReference type="InterPro" id="IPR004610">
    <property type="entry name" value="RecJ"/>
</dbReference>
<evidence type="ECO:0000259" key="7">
    <source>
        <dbReference type="Pfam" id="PF02272"/>
    </source>
</evidence>
<dbReference type="InterPro" id="IPR038763">
    <property type="entry name" value="DHH_sf"/>
</dbReference>
<dbReference type="GO" id="GO:0006281">
    <property type="term" value="P:DNA repair"/>
    <property type="evidence" value="ECO:0007669"/>
    <property type="project" value="InterPro"/>
</dbReference>
<evidence type="ECO:0000259" key="9">
    <source>
        <dbReference type="Pfam" id="PF17768"/>
    </source>
</evidence>
<keyword evidence="12" id="KW-1185">Reference proteome</keyword>
<dbReference type="NCBIfam" id="TIGR00644">
    <property type="entry name" value="recJ"/>
    <property type="match status" value="1"/>
</dbReference>
<comment type="caution">
    <text evidence="11">The sequence shown here is derived from an EMBL/GenBank/DDBJ whole genome shotgun (WGS) entry which is preliminary data.</text>
</comment>
<sequence>MSFSKGFLREEYGMQSRYQWQEVQQPSSAELKTFAEQAQISEKFAALLMERGVTDPAQVAAFLKPTLNDLNDPFQLHDMHKAVDRIQRAIMNGEKITIYGDYDADGLTSTSVMKEAIESVGGDASVYIPNRFHDGYGPNMDVYKRLIADGTQLIVTVDNGVSGKAEIAYAHSQGVDVVVTDHHELPAELPTDAAAIVHPRYPGSDYPFDDLAGVGVAFKVACALLGEIPTEMLDLVAIGTVADLVSLRQENRALVSLGLQVLRQASRTGIAALCKAADVQPDRITEETIGFALAPRLNALGRMGDATMGVTLLTTFDEDQAADLAQQIQELNTQRQDIVKEISKTALAMAATPDYQAHPTLTLAHEKWHSGVIGIVASKVVEVQHKPTIVLDIDPEKGTAKGSGRSIKGFNLYEALAPHQDEMVTFGGHAMACGLTIATDKLPNLQQWLDDAAAQQDFQPGTKPQLEIAGSLTADQVTPDLYHQIRKLAPFGTANHEPVFVFTNQSLTNVRRIGADKSHLKFQFGPQKLNAIAFRFGTAAADFDNAPETAFAGTLSENTWRGKTTLQIQVRDLKTKGTVVTDLRAGHLTRQLFEKDADYVFFNPDYYQQLKKWVPDTHQALMADDQHVAASKQLIVVDEPQDLAEFQQFLKLQQADKIGCVFYTKHSVYLEGMPQKTQYGQLLVYVRHHHDLHKAQLKQLAEYLKIDFGQLIFILQVFFELGFVKMEKDSINAVVAPQPHALDSAHSYQQREQRIKMEQTLVYSTFGDLRQWLTENLSNGEEQREGAVIKNVD</sequence>
<dbReference type="Gene3D" id="3.10.310.30">
    <property type="match status" value="1"/>
</dbReference>
<name>A0A0R2FZF6_9LACO</name>
<dbReference type="AlphaFoldDB" id="A0A0R2FZF6"/>
<evidence type="ECO:0000259" key="6">
    <source>
        <dbReference type="Pfam" id="PF01368"/>
    </source>
</evidence>
<feature type="domain" description="RecJ OB" evidence="9">
    <location>
        <begin position="470"/>
        <end position="572"/>
    </location>
</feature>
<dbReference type="Pfam" id="PF01368">
    <property type="entry name" value="DHH"/>
    <property type="match status" value="1"/>
</dbReference>
<organism evidence="11 12">
    <name type="scientific">Lactobacillus selangorensis</name>
    <dbReference type="NCBI Taxonomy" id="81857"/>
    <lineage>
        <taxon>Bacteria</taxon>
        <taxon>Bacillati</taxon>
        <taxon>Bacillota</taxon>
        <taxon>Bacilli</taxon>
        <taxon>Lactobacillales</taxon>
        <taxon>Lactobacillaceae</taxon>
        <taxon>Lactobacillus</taxon>
    </lineage>
</organism>
<dbReference type="STRING" id="81857.IV38_GL000453"/>
<dbReference type="Pfam" id="PF10141">
    <property type="entry name" value="ssDNA-exonuc_C"/>
    <property type="match status" value="1"/>
</dbReference>
<evidence type="ECO:0000313" key="10">
    <source>
        <dbReference type="EMBL" id="KRN29567.1"/>
    </source>
</evidence>
<dbReference type="InterPro" id="IPR051673">
    <property type="entry name" value="SSDNA_exonuclease_RecJ"/>
</dbReference>
<evidence type="ECO:0000259" key="8">
    <source>
        <dbReference type="Pfam" id="PF10141"/>
    </source>
</evidence>
<evidence type="ECO:0000256" key="1">
    <source>
        <dbReference type="ARBA" id="ARBA00005915"/>
    </source>
</evidence>
<feature type="domain" description="Single-stranded-DNA-specific exonuclease RecJ C-terminal" evidence="8">
    <location>
        <begin position="581"/>
        <end position="773"/>
    </location>
</feature>
<comment type="similarity">
    <text evidence="1">Belongs to the RecJ family.</text>
</comment>
<gene>
    <name evidence="10" type="ORF">IV38_GL000453</name>
    <name evidence="11" type="ORF">IV40_GL000215</name>
</gene>
<dbReference type="PANTHER" id="PTHR30255">
    <property type="entry name" value="SINGLE-STRANDED-DNA-SPECIFIC EXONUCLEASE RECJ"/>
    <property type="match status" value="1"/>
</dbReference>
<dbReference type="SUPFAM" id="SSF64182">
    <property type="entry name" value="DHH phosphoesterases"/>
    <property type="match status" value="1"/>
</dbReference>
<proteinExistence type="inferred from homology"/>